<reference evidence="14 15" key="1">
    <citation type="submission" date="2015-01" db="EMBL/GenBank/DDBJ databases">
        <title>The Genome Sequence of Exophiala xenobiotica CBS118157.</title>
        <authorList>
            <consortium name="The Broad Institute Genomics Platform"/>
            <person name="Cuomo C."/>
            <person name="de Hoog S."/>
            <person name="Gorbushina A."/>
            <person name="Stielow B."/>
            <person name="Teixiera M."/>
            <person name="Abouelleil A."/>
            <person name="Chapman S.B."/>
            <person name="Priest M."/>
            <person name="Young S.K."/>
            <person name="Wortman J."/>
            <person name="Nusbaum C."/>
            <person name="Birren B."/>
        </authorList>
    </citation>
    <scope>NUCLEOTIDE SEQUENCE [LARGE SCALE GENOMIC DNA]</scope>
    <source>
        <strain evidence="14 15">CBS 118157</strain>
    </source>
</reference>
<evidence type="ECO:0000256" key="11">
    <source>
        <dbReference type="ARBA" id="ARBA00023136"/>
    </source>
</evidence>
<evidence type="ECO:0000256" key="7">
    <source>
        <dbReference type="ARBA" id="ARBA00022989"/>
    </source>
</evidence>
<organism evidence="14 15">
    <name type="scientific">Exophiala xenobiotica</name>
    <dbReference type="NCBI Taxonomy" id="348802"/>
    <lineage>
        <taxon>Eukaryota</taxon>
        <taxon>Fungi</taxon>
        <taxon>Dikarya</taxon>
        <taxon>Ascomycota</taxon>
        <taxon>Pezizomycotina</taxon>
        <taxon>Eurotiomycetes</taxon>
        <taxon>Chaetothyriomycetidae</taxon>
        <taxon>Chaetothyriales</taxon>
        <taxon>Herpotrichiellaceae</taxon>
        <taxon>Exophiala</taxon>
    </lineage>
</organism>
<keyword evidence="4 12" id="KW-0349">Heme</keyword>
<keyword evidence="9 12" id="KW-0408">Iron</keyword>
<evidence type="ECO:0000313" key="15">
    <source>
        <dbReference type="Proteomes" id="UP000054342"/>
    </source>
</evidence>
<dbReference type="GO" id="GO:0004497">
    <property type="term" value="F:monooxygenase activity"/>
    <property type="evidence" value="ECO:0007669"/>
    <property type="project" value="UniProtKB-KW"/>
</dbReference>
<evidence type="ECO:0000256" key="10">
    <source>
        <dbReference type="ARBA" id="ARBA00023033"/>
    </source>
</evidence>
<dbReference type="InterPro" id="IPR002401">
    <property type="entry name" value="Cyt_P450_E_grp-I"/>
</dbReference>
<gene>
    <name evidence="14" type="ORF">PV05_09271</name>
</gene>
<evidence type="ECO:0000256" key="1">
    <source>
        <dbReference type="ARBA" id="ARBA00001971"/>
    </source>
</evidence>
<dbReference type="GO" id="GO:0020037">
    <property type="term" value="F:heme binding"/>
    <property type="evidence" value="ECO:0007669"/>
    <property type="project" value="InterPro"/>
</dbReference>
<dbReference type="GO" id="GO:0016020">
    <property type="term" value="C:membrane"/>
    <property type="evidence" value="ECO:0007669"/>
    <property type="project" value="UniProtKB-SubCell"/>
</dbReference>
<dbReference type="InterPro" id="IPR001128">
    <property type="entry name" value="Cyt_P450"/>
</dbReference>
<dbReference type="Gene3D" id="1.10.630.10">
    <property type="entry name" value="Cytochrome P450"/>
    <property type="match status" value="1"/>
</dbReference>
<dbReference type="GeneID" id="25331179"/>
<dbReference type="Proteomes" id="UP000054342">
    <property type="component" value="Unassembled WGS sequence"/>
</dbReference>
<dbReference type="STRING" id="348802.A0A0D2EGE1"/>
<evidence type="ECO:0000256" key="8">
    <source>
        <dbReference type="ARBA" id="ARBA00023002"/>
    </source>
</evidence>
<comment type="subcellular location">
    <subcellularLocation>
        <location evidence="2">Membrane</location>
    </subcellularLocation>
</comment>
<evidence type="ECO:0008006" key="16">
    <source>
        <dbReference type="Google" id="ProtNLM"/>
    </source>
</evidence>
<keyword evidence="13" id="KW-0732">Signal</keyword>
<evidence type="ECO:0000256" key="3">
    <source>
        <dbReference type="ARBA" id="ARBA00010617"/>
    </source>
</evidence>
<evidence type="ECO:0000256" key="6">
    <source>
        <dbReference type="ARBA" id="ARBA00022723"/>
    </source>
</evidence>
<proteinExistence type="inferred from homology"/>
<keyword evidence="8" id="KW-0560">Oxidoreductase</keyword>
<dbReference type="PRINTS" id="PR00463">
    <property type="entry name" value="EP450I"/>
</dbReference>
<dbReference type="Pfam" id="PF00067">
    <property type="entry name" value="p450"/>
    <property type="match status" value="1"/>
</dbReference>
<evidence type="ECO:0000256" key="2">
    <source>
        <dbReference type="ARBA" id="ARBA00004370"/>
    </source>
</evidence>
<evidence type="ECO:0000256" key="4">
    <source>
        <dbReference type="ARBA" id="ARBA00022617"/>
    </source>
</evidence>
<protein>
    <recommendedName>
        <fullName evidence="16">Cytochrome P450</fullName>
    </recommendedName>
</protein>
<keyword evidence="10" id="KW-0503">Monooxygenase</keyword>
<comment type="cofactor">
    <cofactor evidence="1 12">
        <name>heme</name>
        <dbReference type="ChEBI" id="CHEBI:30413"/>
    </cofactor>
</comment>
<dbReference type="AlphaFoldDB" id="A0A0D2EGE1"/>
<keyword evidence="5" id="KW-0812">Transmembrane</keyword>
<evidence type="ECO:0000256" key="13">
    <source>
        <dbReference type="SAM" id="SignalP"/>
    </source>
</evidence>
<dbReference type="EMBL" id="KN847321">
    <property type="protein sequence ID" value="KIW53725.1"/>
    <property type="molecule type" value="Genomic_DNA"/>
</dbReference>
<keyword evidence="11" id="KW-0472">Membrane</keyword>
<keyword evidence="7" id="KW-1133">Transmembrane helix</keyword>
<keyword evidence="15" id="KW-1185">Reference proteome</keyword>
<dbReference type="GO" id="GO:0005506">
    <property type="term" value="F:iron ion binding"/>
    <property type="evidence" value="ECO:0007669"/>
    <property type="project" value="InterPro"/>
</dbReference>
<evidence type="ECO:0000256" key="9">
    <source>
        <dbReference type="ARBA" id="ARBA00023004"/>
    </source>
</evidence>
<dbReference type="OrthoDB" id="4120093at2759"/>
<sequence length="501" mass="56708">MHQSITLVALIPVALAIVFASLYQSWRTSRAWNHIPTHDFTDGRNDRERYINDLKDLLESGYRKYNKAGLAFKVPIPIGGYSVKYRVVLPKDHLEEMKHLPNNIFSWALASAVIFAQDYTGAPHRGPWSGKALRVGIHQNLESITKQLSDRIDEYFGKYLPQDPSSTTSINFMDFFVPAIANVTNALLCGEELASDSEWIRQTIDFSVNRYKSADDVRAWPPFIATFVAPLIPSVRRLRQSRLYVKRQLTPMYEDLKSRNMLGSDEKAKLRKQSYGFQWLWGGAPENITLEDFSDTMMRTLIASIHTTAKTMSIALMDMLSQPEYLEELRQEALDAQRSDGSINIDALFKLDCFLKEITMNRIVTKPYTFHTSGLSLPVGTMTTAATAAIATDPDTFGRDSNDFDGRRFAKLREGNRSGESSFKMGMATEDSLGFGLGSQACPGRFLAVNQMKLYLSKLLTRYELTLEKDGRPYIGGRPKYKYYDFSVVAPSEFGMSLKKL</sequence>
<dbReference type="SUPFAM" id="SSF48264">
    <property type="entry name" value="Cytochrome P450"/>
    <property type="match status" value="1"/>
</dbReference>
<dbReference type="GO" id="GO:0016705">
    <property type="term" value="F:oxidoreductase activity, acting on paired donors, with incorporation or reduction of molecular oxygen"/>
    <property type="evidence" value="ECO:0007669"/>
    <property type="project" value="InterPro"/>
</dbReference>
<feature type="binding site" description="axial binding residue" evidence="12">
    <location>
        <position position="442"/>
    </location>
    <ligand>
        <name>heme</name>
        <dbReference type="ChEBI" id="CHEBI:30413"/>
    </ligand>
    <ligandPart>
        <name>Fe</name>
        <dbReference type="ChEBI" id="CHEBI:18248"/>
    </ligandPart>
</feature>
<dbReference type="RefSeq" id="XP_013314309.1">
    <property type="nucleotide sequence ID" value="XM_013458855.1"/>
</dbReference>
<comment type="similarity">
    <text evidence="3">Belongs to the cytochrome P450 family.</text>
</comment>
<evidence type="ECO:0000313" key="14">
    <source>
        <dbReference type="EMBL" id="KIW53725.1"/>
    </source>
</evidence>
<evidence type="ECO:0000256" key="5">
    <source>
        <dbReference type="ARBA" id="ARBA00022692"/>
    </source>
</evidence>
<feature type="signal peptide" evidence="13">
    <location>
        <begin position="1"/>
        <end position="16"/>
    </location>
</feature>
<feature type="chain" id="PRO_5002241363" description="Cytochrome P450" evidence="13">
    <location>
        <begin position="17"/>
        <end position="501"/>
    </location>
</feature>
<dbReference type="InterPro" id="IPR036396">
    <property type="entry name" value="Cyt_P450_sf"/>
</dbReference>
<accession>A0A0D2EGE1</accession>
<dbReference type="HOGENOM" id="CLU_022195_0_2_1"/>
<name>A0A0D2EGE1_9EURO</name>
<evidence type="ECO:0000256" key="12">
    <source>
        <dbReference type="PIRSR" id="PIRSR602401-1"/>
    </source>
</evidence>
<keyword evidence="6 12" id="KW-0479">Metal-binding</keyword>
<dbReference type="PANTHER" id="PTHR46206:SF5">
    <property type="entry name" value="P450, PUTATIVE (EUROFUNG)-RELATED"/>
    <property type="match status" value="1"/>
</dbReference>
<dbReference type="PANTHER" id="PTHR46206">
    <property type="entry name" value="CYTOCHROME P450"/>
    <property type="match status" value="1"/>
</dbReference>
<dbReference type="CDD" id="cd11041">
    <property type="entry name" value="CYP503A1-like"/>
    <property type="match status" value="1"/>
</dbReference>